<dbReference type="OrthoDB" id="407658at2759"/>
<accession>A0A9P4I8J6</accession>
<keyword evidence="2" id="KW-0328">Glycosyltransferase</keyword>
<dbReference type="PANTHER" id="PTHR31306">
    <property type="entry name" value="ALPHA-1,6-MANNOSYLTRANSFERASE MNN11-RELATED"/>
    <property type="match status" value="1"/>
</dbReference>
<comment type="similarity">
    <text evidence="1">Belongs to the glycosyltransferase 34 family.</text>
</comment>
<protein>
    <recommendedName>
        <fullName evidence="6">Galactosyl transferase GMA12/MNN10 family protein</fullName>
    </recommendedName>
</protein>
<reference evidence="4" key="1">
    <citation type="journal article" date="2020" name="Stud. Mycol.">
        <title>101 Dothideomycetes genomes: a test case for predicting lifestyles and emergence of pathogens.</title>
        <authorList>
            <person name="Haridas S."/>
            <person name="Albert R."/>
            <person name="Binder M."/>
            <person name="Bloem J."/>
            <person name="Labutti K."/>
            <person name="Salamov A."/>
            <person name="Andreopoulos B."/>
            <person name="Baker S."/>
            <person name="Barry K."/>
            <person name="Bills G."/>
            <person name="Bluhm B."/>
            <person name="Cannon C."/>
            <person name="Castanera R."/>
            <person name="Culley D."/>
            <person name="Daum C."/>
            <person name="Ezra D."/>
            <person name="Gonzalez J."/>
            <person name="Henrissat B."/>
            <person name="Kuo A."/>
            <person name="Liang C."/>
            <person name="Lipzen A."/>
            <person name="Lutzoni F."/>
            <person name="Magnuson J."/>
            <person name="Mondo S."/>
            <person name="Nolan M."/>
            <person name="Ohm R."/>
            <person name="Pangilinan J."/>
            <person name="Park H.-J."/>
            <person name="Ramirez L."/>
            <person name="Alfaro M."/>
            <person name="Sun H."/>
            <person name="Tritt A."/>
            <person name="Yoshinaga Y."/>
            <person name="Zwiers L.-H."/>
            <person name="Turgeon B."/>
            <person name="Goodwin S."/>
            <person name="Spatafora J."/>
            <person name="Crous P."/>
            <person name="Grigoriev I."/>
        </authorList>
    </citation>
    <scope>NUCLEOTIDE SEQUENCE</scope>
    <source>
        <strain evidence="4">CBS 133067</strain>
    </source>
</reference>
<dbReference type="Proteomes" id="UP000799772">
    <property type="component" value="Unassembled WGS sequence"/>
</dbReference>
<evidence type="ECO:0000313" key="4">
    <source>
        <dbReference type="EMBL" id="KAF2095448.1"/>
    </source>
</evidence>
<keyword evidence="5" id="KW-1185">Reference proteome</keyword>
<feature type="non-terminal residue" evidence="4">
    <location>
        <position position="228"/>
    </location>
</feature>
<dbReference type="Pfam" id="PF05637">
    <property type="entry name" value="Glyco_transf_34"/>
    <property type="match status" value="1"/>
</dbReference>
<dbReference type="EMBL" id="ML978131">
    <property type="protein sequence ID" value="KAF2095448.1"/>
    <property type="molecule type" value="Genomic_DNA"/>
</dbReference>
<feature type="non-terminal residue" evidence="4">
    <location>
        <position position="1"/>
    </location>
</feature>
<keyword evidence="3" id="KW-0808">Transferase</keyword>
<sequence>SAMQRALRTHEVHNRMHGYEMHVARRSILDDTWTKPAFILSVLLQELAKPEGEGAEWLFWVDADTIILNPYVPIEVFLPPAGGWDDVHMLVTSDWNGLNNGVFPIRVCQWSVELLSSILSYRVYRPQADLQFRDQSAMDALLKEERFSSHVLHVPQRWFNAYYGDVDGKIETYQIRRGEFLVHFPGLPNRDQLMQPWLERAEKHAPDWELELVHTTYPEEVKKYWRKK</sequence>
<dbReference type="GO" id="GO:0000139">
    <property type="term" value="C:Golgi membrane"/>
    <property type="evidence" value="ECO:0007669"/>
    <property type="project" value="TreeGrafter"/>
</dbReference>
<dbReference type="Gene3D" id="3.90.550.10">
    <property type="entry name" value="Spore Coat Polysaccharide Biosynthesis Protein SpsA, Chain A"/>
    <property type="match status" value="1"/>
</dbReference>
<dbReference type="GO" id="GO:0006487">
    <property type="term" value="P:protein N-linked glycosylation"/>
    <property type="evidence" value="ECO:0007669"/>
    <property type="project" value="TreeGrafter"/>
</dbReference>
<dbReference type="InterPro" id="IPR029044">
    <property type="entry name" value="Nucleotide-diphossugar_trans"/>
</dbReference>
<evidence type="ECO:0000313" key="5">
    <source>
        <dbReference type="Proteomes" id="UP000799772"/>
    </source>
</evidence>
<organism evidence="4 5">
    <name type="scientific">Rhizodiscina lignyota</name>
    <dbReference type="NCBI Taxonomy" id="1504668"/>
    <lineage>
        <taxon>Eukaryota</taxon>
        <taxon>Fungi</taxon>
        <taxon>Dikarya</taxon>
        <taxon>Ascomycota</taxon>
        <taxon>Pezizomycotina</taxon>
        <taxon>Dothideomycetes</taxon>
        <taxon>Pleosporomycetidae</taxon>
        <taxon>Aulographales</taxon>
        <taxon>Rhizodiscinaceae</taxon>
        <taxon>Rhizodiscina</taxon>
    </lineage>
</organism>
<evidence type="ECO:0000256" key="2">
    <source>
        <dbReference type="ARBA" id="ARBA00022676"/>
    </source>
</evidence>
<name>A0A9P4I8J6_9PEZI</name>
<evidence type="ECO:0008006" key="6">
    <source>
        <dbReference type="Google" id="ProtNLM"/>
    </source>
</evidence>
<dbReference type="InterPro" id="IPR008630">
    <property type="entry name" value="Glyco_trans_34"/>
</dbReference>
<dbReference type="SUPFAM" id="SSF53448">
    <property type="entry name" value="Nucleotide-diphospho-sugar transferases"/>
    <property type="match status" value="1"/>
</dbReference>
<comment type="caution">
    <text evidence="4">The sequence shown here is derived from an EMBL/GenBank/DDBJ whole genome shotgun (WGS) entry which is preliminary data.</text>
</comment>
<dbReference type="AlphaFoldDB" id="A0A9P4I8J6"/>
<gene>
    <name evidence="4" type="ORF">NA57DRAFT_7934</name>
</gene>
<evidence type="ECO:0000256" key="1">
    <source>
        <dbReference type="ARBA" id="ARBA00005664"/>
    </source>
</evidence>
<proteinExistence type="inferred from homology"/>
<dbReference type="GO" id="GO:0016757">
    <property type="term" value="F:glycosyltransferase activity"/>
    <property type="evidence" value="ECO:0007669"/>
    <property type="project" value="UniProtKB-KW"/>
</dbReference>
<evidence type="ECO:0000256" key="3">
    <source>
        <dbReference type="ARBA" id="ARBA00022679"/>
    </source>
</evidence>
<dbReference type="PANTHER" id="PTHR31306:SF8">
    <property type="entry name" value="GLYCOSYLTRANSFERASE FAMILY 34 PROTEIN"/>
    <property type="match status" value="1"/>
</dbReference>